<evidence type="ECO:0000256" key="6">
    <source>
        <dbReference type="ARBA" id="ARBA00023315"/>
    </source>
</evidence>
<dbReference type="Gene3D" id="3.30.70.250">
    <property type="entry name" value="Malonyl-CoA ACP transacylase, ACP-binding"/>
    <property type="match status" value="1"/>
</dbReference>
<evidence type="ECO:0000259" key="7">
    <source>
        <dbReference type="Pfam" id="PF08503"/>
    </source>
</evidence>
<keyword evidence="2" id="KW-0808">Transferase</keyword>
<evidence type="ECO:0000313" key="8">
    <source>
        <dbReference type="EMBL" id="KKM99835.1"/>
    </source>
</evidence>
<dbReference type="AlphaFoldDB" id="A0A0F9PFN5"/>
<keyword evidence="1" id="KW-0028">Amino-acid biosynthesis</keyword>
<dbReference type="CDD" id="cd03350">
    <property type="entry name" value="LbH_THP_succinylT"/>
    <property type="match status" value="1"/>
</dbReference>
<dbReference type="Pfam" id="PF14602">
    <property type="entry name" value="Hexapep_2"/>
    <property type="match status" value="2"/>
</dbReference>
<keyword evidence="3" id="KW-0677">Repeat</keyword>
<dbReference type="InterPro" id="IPR018357">
    <property type="entry name" value="Hexapep_transf_CS"/>
</dbReference>
<evidence type="ECO:0000256" key="3">
    <source>
        <dbReference type="ARBA" id="ARBA00022737"/>
    </source>
</evidence>
<comment type="caution">
    <text evidence="8">The sequence shown here is derived from an EMBL/GenBank/DDBJ whole genome shotgun (WGS) entry which is preliminary data.</text>
</comment>
<dbReference type="InterPro" id="IPR013710">
    <property type="entry name" value="DapH_N"/>
</dbReference>
<protein>
    <recommendedName>
        <fullName evidence="7">2,3,4,5-tetrahydropyridine-2,6-dicarboxylate N-acetyltransferase N-terminal domain-containing protein</fullName>
    </recommendedName>
</protein>
<dbReference type="InterPro" id="IPR001451">
    <property type="entry name" value="Hexapep"/>
</dbReference>
<dbReference type="PROSITE" id="PS00101">
    <property type="entry name" value="HEXAPEP_TRANSFERASES"/>
    <property type="match status" value="1"/>
</dbReference>
<organism evidence="8">
    <name type="scientific">marine sediment metagenome</name>
    <dbReference type="NCBI Taxonomy" id="412755"/>
    <lineage>
        <taxon>unclassified sequences</taxon>
        <taxon>metagenomes</taxon>
        <taxon>ecological metagenomes</taxon>
    </lineage>
</organism>
<dbReference type="PANTHER" id="PTHR43300">
    <property type="entry name" value="ACETYLTRANSFERASE"/>
    <property type="match status" value="1"/>
</dbReference>
<name>A0A0F9PFN5_9ZZZZ</name>
<keyword evidence="6" id="KW-0012">Acyltransferase</keyword>
<dbReference type="GO" id="GO:0047200">
    <property type="term" value="F:tetrahydrodipicolinate N-acetyltransferase activity"/>
    <property type="evidence" value="ECO:0007669"/>
    <property type="project" value="InterPro"/>
</dbReference>
<evidence type="ECO:0000256" key="4">
    <source>
        <dbReference type="ARBA" id="ARBA00022915"/>
    </source>
</evidence>
<evidence type="ECO:0000256" key="5">
    <source>
        <dbReference type="ARBA" id="ARBA00023154"/>
    </source>
</evidence>
<proteinExistence type="predicted"/>
<dbReference type="InterPro" id="IPR011004">
    <property type="entry name" value="Trimer_LpxA-like_sf"/>
</dbReference>
<dbReference type="InterPro" id="IPR019873">
    <property type="entry name" value="DapH"/>
</dbReference>
<dbReference type="Pfam" id="PF00132">
    <property type="entry name" value="Hexapep"/>
    <property type="match status" value="1"/>
</dbReference>
<dbReference type="GO" id="GO:0009089">
    <property type="term" value="P:lysine biosynthetic process via diaminopimelate"/>
    <property type="evidence" value="ECO:0007669"/>
    <property type="project" value="InterPro"/>
</dbReference>
<reference evidence="8" key="1">
    <citation type="journal article" date="2015" name="Nature">
        <title>Complex archaea that bridge the gap between prokaryotes and eukaryotes.</title>
        <authorList>
            <person name="Spang A."/>
            <person name="Saw J.H."/>
            <person name="Jorgensen S.L."/>
            <person name="Zaremba-Niedzwiedzka K."/>
            <person name="Martijn J."/>
            <person name="Lind A.E."/>
            <person name="van Eijk R."/>
            <person name="Schleper C."/>
            <person name="Guy L."/>
            <person name="Ettema T.J."/>
        </authorList>
    </citation>
    <scope>NUCLEOTIDE SEQUENCE</scope>
</reference>
<dbReference type="InterPro" id="IPR050179">
    <property type="entry name" value="Trans_hexapeptide_repeat"/>
</dbReference>
<feature type="domain" description="2,3,4,5-tetrahydropyridine-2,6-dicarboxylate N-acetyltransferase N-terminal" evidence="7">
    <location>
        <begin position="1"/>
        <end position="85"/>
    </location>
</feature>
<sequence>MDYKKIAELISRSKKKTPAKVYIQGNFNQGSFKGQGFQAFGEGRFWLLIGDYPLIERWVKQNRSKIKSHFVDIIARYSALPLLDLRKVEARIEPGAIVRVGARIGKGCVVMMGAVINIGAEIGEKTMVDMNAVIGARAIIGKNCHIGAGAVIAGVLEPPSKKSVTIEDNVFVGGNAVVLEGVKIGKGSVVAAGAVVLEDVPPGLVVAGVPAKVKGRVEDVSQKEKISIVKSLRKK</sequence>
<dbReference type="GO" id="GO:0019877">
    <property type="term" value="P:diaminopimelate biosynthetic process"/>
    <property type="evidence" value="ECO:0007669"/>
    <property type="project" value="UniProtKB-KW"/>
</dbReference>
<accession>A0A0F9PFN5</accession>
<evidence type="ECO:0000256" key="2">
    <source>
        <dbReference type="ARBA" id="ARBA00022679"/>
    </source>
</evidence>
<dbReference type="Gene3D" id="2.160.10.10">
    <property type="entry name" value="Hexapeptide repeat proteins"/>
    <property type="match status" value="1"/>
</dbReference>
<evidence type="ECO:0000256" key="1">
    <source>
        <dbReference type="ARBA" id="ARBA00022605"/>
    </source>
</evidence>
<dbReference type="Pfam" id="PF08503">
    <property type="entry name" value="DapH_N"/>
    <property type="match status" value="1"/>
</dbReference>
<keyword evidence="4" id="KW-0220">Diaminopimelate biosynthesis</keyword>
<dbReference type="NCBIfam" id="TIGR03532">
    <property type="entry name" value="DapD_Ac"/>
    <property type="match status" value="1"/>
</dbReference>
<dbReference type="EMBL" id="LAZR01005452">
    <property type="protein sequence ID" value="KKM99835.1"/>
    <property type="molecule type" value="Genomic_DNA"/>
</dbReference>
<dbReference type="SUPFAM" id="SSF51161">
    <property type="entry name" value="Trimeric LpxA-like enzymes"/>
    <property type="match status" value="1"/>
</dbReference>
<keyword evidence="5" id="KW-0457">Lysine biosynthesis</keyword>
<gene>
    <name evidence="8" type="ORF">LCGC14_1143870</name>
</gene>
<dbReference type="PANTHER" id="PTHR43300:SF10">
    <property type="entry name" value="2,3,4,5-TETRAHYDROPYRIDINE-2,6-DICARBOXYLATE N-ACETYLTRANSFERASE"/>
    <property type="match status" value="1"/>
</dbReference>